<evidence type="ECO:0000313" key="3">
    <source>
        <dbReference type="EMBL" id="PRC93471.1"/>
    </source>
</evidence>
<dbReference type="RefSeq" id="WP_105531518.1">
    <property type="nucleotide sequence ID" value="NZ_PUGF01000007.1"/>
</dbReference>
<proteinExistence type="predicted"/>
<accession>A0A2S9H0G7</accession>
<dbReference type="PANTHER" id="PTHR32347:SF23">
    <property type="entry name" value="BLL5650 PROTEIN"/>
    <property type="match status" value="1"/>
</dbReference>
<dbReference type="EMBL" id="PUGF01000007">
    <property type="protein sequence ID" value="PRC93471.1"/>
    <property type="molecule type" value="Genomic_DNA"/>
</dbReference>
<comment type="caution">
    <text evidence="3">The sequence shown here is derived from an EMBL/GenBank/DDBJ whole genome shotgun (WGS) entry which is preliminary data.</text>
</comment>
<sequence length="361" mass="39818">MRNKIIFALSIFGVLAGLVTAYILGVEKHAQPPVFKPVSSPYDAAIYANGMIESEQQAGVNINIYPEVSGPIIKVLAHEGQKVVADMPLFLIDDSVQKATTEQLRLQSAAALVLLQELKAQPRKETLAVAKAQVDQADANLNAVRDQYDKRRASFDLDHRSISKDVVDTAKDAVAQAVTGLALATNQYELIKAGAWSFDIANQEKQVEALRQSYQAADALLQKYVVKAQTDGVVMALNATVGSYVSSLGVYDSYTQGNDPLAVMGTPQNYLDVRCFIDEILVSRLPAPEHIRAEMSIRGTEIKVPLEFVRVQPYVSPKIELSNQRQEKVDLRVLPVIFRFPKKDLTMVYPGQQVDVYIGQK</sequence>
<comment type="subcellular location">
    <subcellularLocation>
        <location evidence="1">Cell envelope</location>
    </subcellularLocation>
</comment>
<evidence type="ECO:0000256" key="1">
    <source>
        <dbReference type="ARBA" id="ARBA00004196"/>
    </source>
</evidence>
<dbReference type="PANTHER" id="PTHR32347">
    <property type="entry name" value="EFFLUX SYSTEM COMPONENT YKNX-RELATED"/>
    <property type="match status" value="1"/>
</dbReference>
<dbReference type="AlphaFoldDB" id="A0A2S9H0G7"/>
<reference evidence="3 4" key="1">
    <citation type="submission" date="2018-02" db="EMBL/GenBank/DDBJ databases">
        <title>Solimicrobium silvestre gen. nov., sp. nov., isolated from alpine forest soil.</title>
        <authorList>
            <person name="Margesin R."/>
            <person name="Albuquerque L."/>
            <person name="Zhang D.-C."/>
            <person name="Froufe H.J.C."/>
            <person name="Severino R."/>
            <person name="Roxo I."/>
            <person name="Egas C."/>
            <person name="Da Costa M.S."/>
        </authorList>
    </citation>
    <scope>NUCLEOTIDE SEQUENCE [LARGE SCALE GENOMIC DNA]</scope>
    <source>
        <strain evidence="3 4">S20-91</strain>
    </source>
</reference>
<dbReference type="Gene3D" id="2.40.50.100">
    <property type="match status" value="1"/>
</dbReference>
<evidence type="ECO:0000256" key="2">
    <source>
        <dbReference type="ARBA" id="ARBA00023054"/>
    </source>
</evidence>
<gene>
    <name evidence="3" type="ORF">S2091_1858</name>
</gene>
<evidence type="ECO:0000313" key="4">
    <source>
        <dbReference type="Proteomes" id="UP000237839"/>
    </source>
</evidence>
<dbReference type="SUPFAM" id="SSF111369">
    <property type="entry name" value="HlyD-like secretion proteins"/>
    <property type="match status" value="1"/>
</dbReference>
<dbReference type="OrthoDB" id="9785187at2"/>
<protein>
    <submittedName>
        <fullName evidence="3">HlyD family secretion protein</fullName>
    </submittedName>
</protein>
<organism evidence="3 4">
    <name type="scientific">Solimicrobium silvestre</name>
    <dbReference type="NCBI Taxonomy" id="2099400"/>
    <lineage>
        <taxon>Bacteria</taxon>
        <taxon>Pseudomonadati</taxon>
        <taxon>Pseudomonadota</taxon>
        <taxon>Betaproteobacteria</taxon>
        <taxon>Burkholderiales</taxon>
        <taxon>Oxalobacteraceae</taxon>
        <taxon>Solimicrobium</taxon>
    </lineage>
</organism>
<dbReference type="Proteomes" id="UP000237839">
    <property type="component" value="Unassembled WGS sequence"/>
</dbReference>
<dbReference type="InterPro" id="IPR050465">
    <property type="entry name" value="UPF0194_transport"/>
</dbReference>
<name>A0A2S9H0G7_9BURK</name>
<dbReference type="GO" id="GO:0030313">
    <property type="term" value="C:cell envelope"/>
    <property type="evidence" value="ECO:0007669"/>
    <property type="project" value="UniProtKB-SubCell"/>
</dbReference>
<keyword evidence="4" id="KW-1185">Reference proteome</keyword>
<keyword evidence="2" id="KW-0175">Coiled coil</keyword>